<dbReference type="CDD" id="cd00063">
    <property type="entry name" value="FN3"/>
    <property type="match status" value="1"/>
</dbReference>
<keyword evidence="7" id="KW-1185">Reference proteome</keyword>
<feature type="domain" description="PA14" evidence="5">
    <location>
        <begin position="38"/>
        <end position="177"/>
    </location>
</feature>
<keyword evidence="2" id="KW-0624">Polysaccharide degradation</keyword>
<name>A0ABN0Y600_9ACTN</name>
<feature type="chain" id="PRO_5046019551" description="Cellulose 1,4-beta-cellobiosidase" evidence="3">
    <location>
        <begin position="34"/>
        <end position="458"/>
    </location>
</feature>
<dbReference type="InterPro" id="IPR037524">
    <property type="entry name" value="PA14/GLEYA"/>
</dbReference>
<evidence type="ECO:0000256" key="3">
    <source>
        <dbReference type="SAM" id="SignalP"/>
    </source>
</evidence>
<evidence type="ECO:0000259" key="4">
    <source>
        <dbReference type="PROSITE" id="PS50853"/>
    </source>
</evidence>
<evidence type="ECO:0000259" key="5">
    <source>
        <dbReference type="PROSITE" id="PS51820"/>
    </source>
</evidence>
<comment type="caution">
    <text evidence="6">The sequence shown here is derived from an EMBL/GenBank/DDBJ whole genome shotgun (WGS) entry which is preliminary data.</text>
</comment>
<evidence type="ECO:0000313" key="7">
    <source>
        <dbReference type="Proteomes" id="UP001500879"/>
    </source>
</evidence>
<dbReference type="PROSITE" id="PS51820">
    <property type="entry name" value="PA14"/>
    <property type="match status" value="1"/>
</dbReference>
<feature type="signal peptide" evidence="3">
    <location>
        <begin position="1"/>
        <end position="33"/>
    </location>
</feature>
<dbReference type="Gene3D" id="2.60.40.10">
    <property type="entry name" value="Immunoglobulins"/>
    <property type="match status" value="3"/>
</dbReference>
<dbReference type="SMART" id="SM00060">
    <property type="entry name" value="FN3"/>
    <property type="match status" value="3"/>
</dbReference>
<dbReference type="EMBL" id="BAAABX010000003">
    <property type="protein sequence ID" value="GAA0384419.1"/>
    <property type="molecule type" value="Genomic_DNA"/>
</dbReference>
<dbReference type="SMART" id="SM00758">
    <property type="entry name" value="PA14"/>
    <property type="match status" value="1"/>
</dbReference>
<evidence type="ECO:0000313" key="6">
    <source>
        <dbReference type="EMBL" id="GAA0384419.1"/>
    </source>
</evidence>
<evidence type="ECO:0000256" key="1">
    <source>
        <dbReference type="ARBA" id="ARBA00023295"/>
    </source>
</evidence>
<dbReference type="InterPro" id="IPR013783">
    <property type="entry name" value="Ig-like_fold"/>
</dbReference>
<evidence type="ECO:0000256" key="2">
    <source>
        <dbReference type="ARBA" id="ARBA00023326"/>
    </source>
</evidence>
<keyword evidence="1" id="KW-0326">Glycosidase</keyword>
<keyword evidence="3" id="KW-0732">Signal</keyword>
<feature type="domain" description="Fibronectin type-III" evidence="4">
    <location>
        <begin position="273"/>
        <end position="364"/>
    </location>
</feature>
<gene>
    <name evidence="6" type="ORF">GCM10010357_01630</name>
</gene>
<evidence type="ECO:0008006" key="8">
    <source>
        <dbReference type="Google" id="ProtNLM"/>
    </source>
</evidence>
<dbReference type="PROSITE" id="PS50853">
    <property type="entry name" value="FN3"/>
    <property type="match status" value="2"/>
</dbReference>
<dbReference type="InterPro" id="IPR011658">
    <property type="entry name" value="PA14_dom"/>
</dbReference>
<dbReference type="Proteomes" id="UP001500879">
    <property type="component" value="Unassembled WGS sequence"/>
</dbReference>
<sequence length="458" mass="49070">MIRRIAVRRAPAAALVLTSAALGIAVPAGAAQAAPVTCAPGVWKAEFFPNTTFRGTPKKTACDNAIAENYGTGAPAGLPRDNFGVRWTTTRDFGSGGPFALTAEAADGIRVYVDNVLRIDLWKDVAKTRKKTVKVTVPKGKHTLRVNYAAFTGPANVKFTYTPLTGKADDKVKPLAPARPKAMYDTASGKATLAWAKNNELDLAGYQVHRRAASGPWTVVSGKKPLTGTSFTDRPKADGTTYAYAVTALDKAGNISARSAEAKVTTPVPVPAVPAAPTGLTVSGDYLEAGLTWAKNGEADLEGYRLWRRDPQHDWRLVLTTHGTSATDVPPADGTTYEYAVSAVGVRGQESPRSAPVSFTSVDSRLPQAPLDLAVFDVPRGAALYWRTRDDATHFRIYVRDEGRPDFTYLGSVKGKDLKFVDWTLRPGVTRSYCITAVNDQGVESGRSNVVRSGEEPS</sequence>
<dbReference type="Pfam" id="PF07691">
    <property type="entry name" value="PA14"/>
    <property type="match status" value="1"/>
</dbReference>
<dbReference type="InterPro" id="IPR036116">
    <property type="entry name" value="FN3_sf"/>
</dbReference>
<feature type="domain" description="Fibronectin type-III" evidence="4">
    <location>
        <begin position="176"/>
        <end position="269"/>
    </location>
</feature>
<dbReference type="RefSeq" id="WP_344018535.1">
    <property type="nucleotide sequence ID" value="NZ_BAAABX010000003.1"/>
</dbReference>
<dbReference type="SUPFAM" id="SSF49265">
    <property type="entry name" value="Fibronectin type III"/>
    <property type="match status" value="2"/>
</dbReference>
<dbReference type="InterPro" id="IPR003961">
    <property type="entry name" value="FN3_dom"/>
</dbReference>
<accession>A0ABN0Y600</accession>
<reference evidence="6 7" key="1">
    <citation type="journal article" date="2019" name="Int. J. Syst. Evol. Microbiol.">
        <title>The Global Catalogue of Microorganisms (GCM) 10K type strain sequencing project: providing services to taxonomists for standard genome sequencing and annotation.</title>
        <authorList>
            <consortium name="The Broad Institute Genomics Platform"/>
            <consortium name="The Broad Institute Genome Sequencing Center for Infectious Disease"/>
            <person name="Wu L."/>
            <person name="Ma J."/>
        </authorList>
    </citation>
    <scope>NUCLEOTIDE SEQUENCE [LARGE SCALE GENOMIC DNA]</scope>
    <source>
        <strain evidence="6 7">JCM 4788</strain>
    </source>
</reference>
<organism evidence="6 7">
    <name type="scientific">Streptomyces luteireticuli</name>
    <dbReference type="NCBI Taxonomy" id="173858"/>
    <lineage>
        <taxon>Bacteria</taxon>
        <taxon>Bacillati</taxon>
        <taxon>Actinomycetota</taxon>
        <taxon>Actinomycetes</taxon>
        <taxon>Kitasatosporales</taxon>
        <taxon>Streptomycetaceae</taxon>
        <taxon>Streptomyces</taxon>
    </lineage>
</organism>
<proteinExistence type="predicted"/>
<dbReference type="SUPFAM" id="SSF56988">
    <property type="entry name" value="Anthrax protective antigen"/>
    <property type="match status" value="1"/>
</dbReference>
<keyword evidence="1" id="KW-0378">Hydrolase</keyword>
<protein>
    <recommendedName>
        <fullName evidence="8">Cellulose 1,4-beta-cellobiosidase</fullName>
    </recommendedName>
</protein>
<keyword evidence="2" id="KW-0119">Carbohydrate metabolism</keyword>